<keyword evidence="2" id="KW-0675">Receptor</keyword>
<feature type="domain" description="TIR" evidence="1">
    <location>
        <begin position="155"/>
        <end position="272"/>
    </location>
</feature>
<dbReference type="RefSeq" id="WP_375517203.1">
    <property type="nucleotide sequence ID" value="NZ_JBHILI010000006.1"/>
</dbReference>
<dbReference type="Pfam" id="PF13676">
    <property type="entry name" value="TIR_2"/>
    <property type="match status" value="1"/>
</dbReference>
<evidence type="ECO:0000313" key="3">
    <source>
        <dbReference type="Proteomes" id="UP001580391"/>
    </source>
</evidence>
<accession>A0ABV5BPH9</accession>
<dbReference type="InterPro" id="IPR000157">
    <property type="entry name" value="TIR_dom"/>
</dbReference>
<organism evidence="2 3">
    <name type="scientific">Leptospira wolffii</name>
    <dbReference type="NCBI Taxonomy" id="409998"/>
    <lineage>
        <taxon>Bacteria</taxon>
        <taxon>Pseudomonadati</taxon>
        <taxon>Spirochaetota</taxon>
        <taxon>Spirochaetia</taxon>
        <taxon>Leptospirales</taxon>
        <taxon>Leptospiraceae</taxon>
        <taxon>Leptospira</taxon>
    </lineage>
</organism>
<name>A0ABV5BPH9_9LEPT</name>
<comment type="caution">
    <text evidence="2">The sequence shown here is derived from an EMBL/GenBank/DDBJ whole genome shotgun (WGS) entry which is preliminary data.</text>
</comment>
<dbReference type="EMBL" id="JBHILJ010000005">
    <property type="protein sequence ID" value="MFB5737207.1"/>
    <property type="molecule type" value="Genomic_DNA"/>
</dbReference>
<reference evidence="2 3" key="1">
    <citation type="submission" date="2024-09" db="EMBL/GenBank/DDBJ databases">
        <title>Taxonomic and Genotyping Characterization of Leptospira Strains isolated from Multiple Sources in Colombia highlights the importance of intermediate species.</title>
        <authorList>
            <person name="Torres Higuera L."/>
            <person name="Rojas Tapias D."/>
            <person name="Jimenez Velasquez S."/>
            <person name="Renjifo Ibanez C."/>
        </authorList>
    </citation>
    <scope>NUCLEOTIDE SEQUENCE [LARGE SCALE GENOMIC DNA]</scope>
    <source>
        <strain evidence="2 3">Lep080</strain>
    </source>
</reference>
<protein>
    <submittedName>
        <fullName evidence="2">Toll/interleukin-1 receptor domain-containing protein</fullName>
    </submittedName>
</protein>
<sequence length="288" mass="34682">MYNLFLSADSKDWNGRPFSIDAQRYLEYTDNEIIEKYKILNQETIKEVKRFPCIFGYETQCNKNPKFGFLREVVSRQGEIRVEYEIISLNKFIKHSDFTKLKFELDIGGWELNRTHWAIKDVNLYRELRQYRIELPEWIYRDSKSVNISKHNFDVSLSFPGEFREYVEKIAFELERLIGPNSYFYDNNFKAQLARPQLDILLQDIYRNRSKLIVVFLSKKYQEKEWCGIEFRAISEIIMEKEHDRIMFIRMDDGKIEGVFKTDGYIDARKHNPIEIANFIKERINIIT</sequence>
<dbReference type="Proteomes" id="UP001580391">
    <property type="component" value="Unassembled WGS sequence"/>
</dbReference>
<evidence type="ECO:0000313" key="2">
    <source>
        <dbReference type="EMBL" id="MFB5737207.1"/>
    </source>
</evidence>
<dbReference type="InterPro" id="IPR035897">
    <property type="entry name" value="Toll_tir_struct_dom_sf"/>
</dbReference>
<gene>
    <name evidence="2" type="ORF">ACE5IX_11845</name>
</gene>
<keyword evidence="3" id="KW-1185">Reference proteome</keyword>
<proteinExistence type="predicted"/>
<evidence type="ECO:0000259" key="1">
    <source>
        <dbReference type="Pfam" id="PF13676"/>
    </source>
</evidence>
<dbReference type="SUPFAM" id="SSF52200">
    <property type="entry name" value="Toll/Interleukin receptor TIR domain"/>
    <property type="match status" value="1"/>
</dbReference>
<dbReference type="Gene3D" id="3.40.50.10140">
    <property type="entry name" value="Toll/interleukin-1 receptor homology (TIR) domain"/>
    <property type="match status" value="1"/>
</dbReference>